<evidence type="ECO:0000259" key="6">
    <source>
        <dbReference type="Pfam" id="PF00593"/>
    </source>
</evidence>
<keyword evidence="3" id="KW-0998">Cell outer membrane</keyword>
<feature type="signal peptide" evidence="5">
    <location>
        <begin position="1"/>
        <end position="25"/>
    </location>
</feature>
<dbReference type="PROSITE" id="PS00018">
    <property type="entry name" value="EF_HAND_1"/>
    <property type="match status" value="1"/>
</dbReference>
<accession>A0A6T9Y1C6</accession>
<name>A0A6T9Y1C6_ALTMA</name>
<dbReference type="GO" id="GO:0009279">
    <property type="term" value="C:cell outer membrane"/>
    <property type="evidence" value="ECO:0007669"/>
    <property type="project" value="UniProtKB-SubCell"/>
</dbReference>
<dbReference type="InterPro" id="IPR012910">
    <property type="entry name" value="Plug_dom"/>
</dbReference>
<dbReference type="Pfam" id="PF00593">
    <property type="entry name" value="TonB_dep_Rec_b-barrel"/>
    <property type="match status" value="1"/>
</dbReference>
<keyword evidence="5" id="KW-0732">Signal</keyword>
<dbReference type="SUPFAM" id="SSF56935">
    <property type="entry name" value="Porins"/>
    <property type="match status" value="1"/>
</dbReference>
<feature type="domain" description="TonB-dependent receptor-like beta-barrel" evidence="6">
    <location>
        <begin position="400"/>
        <end position="921"/>
    </location>
</feature>
<comment type="similarity">
    <text evidence="4">Belongs to the TonB-dependent receptor family.</text>
</comment>
<dbReference type="PROSITE" id="PS51257">
    <property type="entry name" value="PROKAR_LIPOPROTEIN"/>
    <property type="match status" value="1"/>
</dbReference>
<evidence type="ECO:0000256" key="4">
    <source>
        <dbReference type="RuleBase" id="RU003357"/>
    </source>
</evidence>
<dbReference type="PANTHER" id="PTHR40980">
    <property type="entry name" value="PLUG DOMAIN-CONTAINING PROTEIN"/>
    <property type="match status" value="1"/>
</dbReference>
<keyword evidence="8" id="KW-0675">Receptor</keyword>
<dbReference type="Pfam" id="PF07715">
    <property type="entry name" value="Plug"/>
    <property type="match status" value="1"/>
</dbReference>
<evidence type="ECO:0000313" key="8">
    <source>
        <dbReference type="EMBL" id="CAB9494524.1"/>
    </source>
</evidence>
<keyword evidence="4" id="KW-0798">TonB box</keyword>
<dbReference type="InterPro" id="IPR000531">
    <property type="entry name" value="Beta-barrel_TonB"/>
</dbReference>
<feature type="chain" id="PRO_5029858453" evidence="5">
    <location>
        <begin position="26"/>
        <end position="954"/>
    </location>
</feature>
<evidence type="ECO:0000256" key="2">
    <source>
        <dbReference type="ARBA" id="ARBA00023136"/>
    </source>
</evidence>
<evidence type="ECO:0000259" key="7">
    <source>
        <dbReference type="Pfam" id="PF07715"/>
    </source>
</evidence>
<organism evidence="8 9">
    <name type="scientific">Alteromonas macleodii</name>
    <name type="common">Pseudoalteromonas macleodii</name>
    <dbReference type="NCBI Taxonomy" id="28108"/>
    <lineage>
        <taxon>Bacteria</taxon>
        <taxon>Pseudomonadati</taxon>
        <taxon>Pseudomonadota</taxon>
        <taxon>Gammaproteobacteria</taxon>
        <taxon>Alteromonadales</taxon>
        <taxon>Alteromonadaceae</taxon>
        <taxon>Alteromonas/Salinimonas group</taxon>
        <taxon>Alteromonas</taxon>
    </lineage>
</organism>
<reference evidence="8 9" key="1">
    <citation type="submission" date="2020-06" db="EMBL/GenBank/DDBJ databases">
        <authorList>
            <person name="Duchaud E."/>
        </authorList>
    </citation>
    <scope>NUCLEOTIDE SEQUENCE [LARGE SCALE GENOMIC DNA]</scope>
    <source>
        <strain evidence="8">Alteromonas fortis</strain>
    </source>
</reference>
<evidence type="ECO:0000256" key="5">
    <source>
        <dbReference type="SAM" id="SignalP"/>
    </source>
</evidence>
<dbReference type="AlphaFoldDB" id="A0A6T9Y1C6"/>
<dbReference type="Proteomes" id="UP000509458">
    <property type="component" value="Chromosome"/>
</dbReference>
<dbReference type="Gene3D" id="2.40.170.20">
    <property type="entry name" value="TonB-dependent receptor, beta-barrel domain"/>
    <property type="match status" value="1"/>
</dbReference>
<dbReference type="InterPro" id="IPR010104">
    <property type="entry name" value="TonB_rcpt_bac"/>
</dbReference>
<evidence type="ECO:0000256" key="1">
    <source>
        <dbReference type="ARBA" id="ARBA00004442"/>
    </source>
</evidence>
<protein>
    <submittedName>
        <fullName evidence="8">TonB-dependent receptor</fullName>
    </submittedName>
</protein>
<feature type="domain" description="TonB-dependent receptor plug" evidence="7">
    <location>
        <begin position="58"/>
        <end position="157"/>
    </location>
</feature>
<dbReference type="EMBL" id="LR812090">
    <property type="protein sequence ID" value="CAB9494524.1"/>
    <property type="molecule type" value="Genomic_DNA"/>
</dbReference>
<dbReference type="PANTHER" id="PTHR40980:SF3">
    <property type="entry name" value="TONB-DEPENDENT RECEPTOR-LIKE BETA-BARREL DOMAIN-CONTAINING PROTEIN"/>
    <property type="match status" value="1"/>
</dbReference>
<keyword evidence="2 4" id="KW-0472">Membrane</keyword>
<sequence>MFKKSKLASAIVVVLSCVVSQSSLAQTDAEATPDNTETILVKGIRGSQLKALDLKKSSDNLVDSIVAEDIGKFPDTNVAESLQRISGVSISRNGGEGSQVTVRGFGPQFNTVLVNGRRLASETAGRGFDFSLLPADLIGGADVFKSSSAELQEGGIGSTINLRTQRPLDIGKFSAVASARGLYDDNADKSAPQAFGLITNTFADDTVGLLFSASYQGRKTGNDQVEGANYPSRTYDDARKATLFENGIGNEGVNTYAHQQQTRYIRANEDRERFGVTSSLQYLPSENTKLTIDGLYSKFNIEAQSIASLQYNEIPTFHNAVADENNVIVRYDQIGRPFNTFLASNKDSEVFQVGAEFEWNITDSLTGTFDWSNSRAKDDNAGGNYFVVVASAPAVQRYDNTGNFAAPIITNYQFTPSSTDINGDGVVDQFDYVLGDEITQPDPNEQFSWASTREGAGEQDHIQEFKADFNWFVDGDFLTKVDFGAYYSEQEKIHTDAHTNNSRTLYANRPVPIPAELLTLKFRDGYLDGVPGNYPNSYIDYDVEELLDFLEDPATLALRDEIYGLPAGSSAETLGPDGFDALIDPSRGYSIEEDITSLYVNAQFSQYFDDMELTVNTGLRYTETETTSTGFAAQYIDFAPNPLRDDVLDFTESEPSPLSQTTKYDNWLPNITAKLRVNDIVILRGAFSKTLTRPNLGALNPGIQINPGLRLSDLRGVGGNPDLQPYESTNFDFSSEFYVNETTLFSLGLFHKKIDGYVVRGEQREAITVPEPNNLDSITEDRTNIEGNNIFFTITRPRNLESTEVYGAEIAFQHTFDYLPGLLQYVGVNANLTYVNSSDEFDSNDAENNVVLPGLSDSQNLVLFYDDNMFEARIAYNKRQRYFERLTRVEPIFVDNYDQLDARIAWNIKENLQVFLEGTNLTNSYSRQGGRFDSRFAFVESTGTRYAIGVRANF</sequence>
<comment type="subcellular location">
    <subcellularLocation>
        <location evidence="1 4">Cell outer membrane</location>
    </subcellularLocation>
</comment>
<dbReference type="InterPro" id="IPR037066">
    <property type="entry name" value="Plug_dom_sf"/>
</dbReference>
<evidence type="ECO:0000256" key="3">
    <source>
        <dbReference type="ARBA" id="ARBA00023237"/>
    </source>
</evidence>
<dbReference type="Gene3D" id="2.170.130.10">
    <property type="entry name" value="TonB-dependent receptor, plug domain"/>
    <property type="match status" value="1"/>
</dbReference>
<proteinExistence type="inferred from homology"/>
<dbReference type="InterPro" id="IPR036942">
    <property type="entry name" value="Beta-barrel_TonB_sf"/>
</dbReference>
<gene>
    <name evidence="8" type="ORF">ALFOR1_31515</name>
</gene>
<dbReference type="RefSeq" id="WP_131136602.1">
    <property type="nucleotide sequence ID" value="NZ_LR812090.1"/>
</dbReference>
<evidence type="ECO:0000313" key="9">
    <source>
        <dbReference type="Proteomes" id="UP000509458"/>
    </source>
</evidence>
<dbReference type="InterPro" id="IPR018247">
    <property type="entry name" value="EF_Hand_1_Ca_BS"/>
</dbReference>
<dbReference type="NCBIfam" id="TIGR01782">
    <property type="entry name" value="TonB-Xanth-Caul"/>
    <property type="match status" value="1"/>
</dbReference>